<keyword evidence="1" id="KW-0150">Chloroplast</keyword>
<name>A0A2U7MP48_ANGAC</name>
<reference evidence="1" key="1">
    <citation type="submission" date="2016-06" db="EMBL/GenBank/DDBJ databases">
        <title>Angelica acutiloba(GPI_AG-J).</title>
        <authorList>
            <person name="Lee Y."/>
        </authorList>
    </citation>
    <scope>NUCLEOTIDE SEQUENCE</scope>
</reference>
<dbReference type="EMBL" id="KX352468">
    <property type="protein sequence ID" value="ARR28071.1"/>
    <property type="molecule type" value="Genomic_DNA"/>
</dbReference>
<dbReference type="AlphaFoldDB" id="A0A2U7MP48"/>
<accession>A0A2U7MP48</accession>
<evidence type="ECO:0000313" key="1">
    <source>
        <dbReference type="EMBL" id="ARR28071.1"/>
    </source>
</evidence>
<keyword evidence="1" id="KW-0934">Plastid</keyword>
<protein>
    <submittedName>
        <fullName evidence="1">Photosystem II protein I</fullName>
    </submittedName>
</protein>
<organism evidence="1">
    <name type="scientific">Angelica acutiloba</name>
    <name type="common">Japanese angelica</name>
    <name type="synonym">Ligusticum acutilobum</name>
    <dbReference type="NCBI Taxonomy" id="55605"/>
    <lineage>
        <taxon>Eukaryota</taxon>
        <taxon>Viridiplantae</taxon>
        <taxon>Streptophyta</taxon>
        <taxon>Embryophyta</taxon>
        <taxon>Tracheophyta</taxon>
        <taxon>Spermatophyta</taxon>
        <taxon>Magnoliopsida</taxon>
        <taxon>eudicotyledons</taxon>
        <taxon>Gunneridae</taxon>
        <taxon>Pentapetalae</taxon>
        <taxon>asterids</taxon>
        <taxon>campanulids</taxon>
        <taxon>Apiales</taxon>
        <taxon>Apiaceae</taxon>
        <taxon>Apioideae</taxon>
        <taxon>apioid superclade</taxon>
        <taxon>Selineae</taxon>
        <taxon>Angelica</taxon>
    </lineage>
</organism>
<proteinExistence type="predicted"/>
<sequence length="45" mass="5525">MEDLFSFLIFFSKKRSWRLCNAYSQTFRLHSSDILCFSIYLWIPI</sequence>
<geneLocation type="chloroplast" evidence="1"/>
<gene>
    <name evidence="1" type="primary">psbI</name>
</gene>